<evidence type="ECO:0000313" key="3">
    <source>
        <dbReference type="Proteomes" id="UP001189429"/>
    </source>
</evidence>
<protein>
    <submittedName>
        <fullName evidence="2">Uncharacterized protein</fullName>
    </submittedName>
</protein>
<evidence type="ECO:0000313" key="2">
    <source>
        <dbReference type="EMBL" id="CAK0841428.1"/>
    </source>
</evidence>
<comment type="caution">
    <text evidence="2">The sequence shown here is derived from an EMBL/GenBank/DDBJ whole genome shotgun (WGS) entry which is preliminary data.</text>
</comment>
<keyword evidence="3" id="KW-1185">Reference proteome</keyword>
<organism evidence="2 3">
    <name type="scientific">Prorocentrum cordatum</name>
    <dbReference type="NCBI Taxonomy" id="2364126"/>
    <lineage>
        <taxon>Eukaryota</taxon>
        <taxon>Sar</taxon>
        <taxon>Alveolata</taxon>
        <taxon>Dinophyceae</taxon>
        <taxon>Prorocentrales</taxon>
        <taxon>Prorocentraceae</taxon>
        <taxon>Prorocentrum</taxon>
    </lineage>
</organism>
<gene>
    <name evidence="2" type="ORF">PCOR1329_LOCUS36635</name>
</gene>
<name>A0ABN9T8Q4_9DINO</name>
<sequence length="202" mass="21643">MHCSGGGGKEEDDEQRTTRDMAKRTRPRSSGLAKQVRSPAPNTDTYAPKRALCNTAGEAESNLASLKRQQRRPRGRGAEDGACLDSWAFLGRPSWIMAVAGARGRAGGRFPLLRSAQASFPSPGGGPSISGDAGLQDPSTVRLPCPASTARSACRGYDFRELLDKMVATVLAEERAAQSAYVRRHLVLISPTRSTLTTEKNT</sequence>
<feature type="region of interest" description="Disordered" evidence="1">
    <location>
        <begin position="1"/>
        <end position="54"/>
    </location>
</feature>
<dbReference type="Proteomes" id="UP001189429">
    <property type="component" value="Unassembled WGS sequence"/>
</dbReference>
<reference evidence="2" key="1">
    <citation type="submission" date="2023-10" db="EMBL/GenBank/DDBJ databases">
        <authorList>
            <person name="Chen Y."/>
            <person name="Shah S."/>
            <person name="Dougan E. K."/>
            <person name="Thang M."/>
            <person name="Chan C."/>
        </authorList>
    </citation>
    <scope>NUCLEOTIDE SEQUENCE [LARGE SCALE GENOMIC DNA]</scope>
</reference>
<evidence type="ECO:0000256" key="1">
    <source>
        <dbReference type="SAM" id="MobiDB-lite"/>
    </source>
</evidence>
<dbReference type="EMBL" id="CAUYUJ010014455">
    <property type="protein sequence ID" value="CAK0841428.1"/>
    <property type="molecule type" value="Genomic_DNA"/>
</dbReference>
<proteinExistence type="predicted"/>
<accession>A0ABN9T8Q4</accession>